<keyword evidence="7 8" id="KW-0472">Membrane</keyword>
<feature type="transmembrane region" description="Helical" evidence="8">
    <location>
        <begin position="36"/>
        <end position="57"/>
    </location>
</feature>
<protein>
    <submittedName>
        <fullName evidence="9">GerAB/ArcD/ProY family transporter</fullName>
    </submittedName>
</protein>
<evidence type="ECO:0000313" key="9">
    <source>
        <dbReference type="EMBL" id="MFC4597769.1"/>
    </source>
</evidence>
<evidence type="ECO:0000256" key="3">
    <source>
        <dbReference type="ARBA" id="ARBA00022448"/>
    </source>
</evidence>
<sequence>MDGQHTRISELLVCYILFQVGSTTLFLMAPEARQDAWLSMLAAAAAGFLLLMLYLAIYRADPQRDLFALLSRYWGKWIGTAAGFVFAGYFAYEASRNLRDLGEIAALILLHRTPLFVIMLIAILVITNTVRLGAPVLFKFSLAIFPLLLGSYLILILLLAGLRQIQIERMFPMLESGWRPILDAAFPEIVSFPFGQSVLFLVFFPLVSNSVRKLKKSMYIAYVSIALSLTVLNQVVILVLGPGIAANCTLPLLQTVQLIEVGDVFERMDIFFVLILFIGLGTKVAAFFIGSAVGLHRLTGLGYNLSSVTVGAVIFGVAFLSPTYTHHIWLGKEVLNWDPIPQIALPLLLYAAMLLRRQRTR</sequence>
<dbReference type="PANTHER" id="PTHR34975:SF2">
    <property type="entry name" value="SPORE GERMINATION PROTEIN A2"/>
    <property type="match status" value="1"/>
</dbReference>
<feature type="transmembrane region" description="Helical" evidence="8">
    <location>
        <begin position="219"/>
        <end position="245"/>
    </location>
</feature>
<dbReference type="InterPro" id="IPR004761">
    <property type="entry name" value="Spore_GerAB"/>
</dbReference>
<dbReference type="RefSeq" id="WP_378093321.1">
    <property type="nucleotide sequence ID" value="NZ_JBHSEP010000003.1"/>
</dbReference>
<keyword evidence="6 8" id="KW-1133">Transmembrane helix</keyword>
<evidence type="ECO:0000256" key="7">
    <source>
        <dbReference type="ARBA" id="ARBA00023136"/>
    </source>
</evidence>
<feature type="transmembrane region" description="Helical" evidence="8">
    <location>
        <begin position="12"/>
        <end position="30"/>
    </location>
</feature>
<keyword evidence="4" id="KW-0309">Germination</keyword>
<evidence type="ECO:0000256" key="5">
    <source>
        <dbReference type="ARBA" id="ARBA00022692"/>
    </source>
</evidence>
<feature type="transmembrane region" description="Helical" evidence="8">
    <location>
        <begin position="301"/>
        <end position="320"/>
    </location>
</feature>
<dbReference type="Pfam" id="PF03845">
    <property type="entry name" value="Spore_permease"/>
    <property type="match status" value="1"/>
</dbReference>
<evidence type="ECO:0000256" key="2">
    <source>
        <dbReference type="ARBA" id="ARBA00007998"/>
    </source>
</evidence>
<feature type="transmembrane region" description="Helical" evidence="8">
    <location>
        <begin position="340"/>
        <end position="356"/>
    </location>
</feature>
<gene>
    <name evidence="9" type="ORF">ACFO3S_05915</name>
</gene>
<keyword evidence="10" id="KW-1185">Reference proteome</keyword>
<reference evidence="10" key="1">
    <citation type="journal article" date="2019" name="Int. J. Syst. Evol. Microbiol.">
        <title>The Global Catalogue of Microorganisms (GCM) 10K type strain sequencing project: providing services to taxonomists for standard genome sequencing and annotation.</title>
        <authorList>
            <consortium name="The Broad Institute Genomics Platform"/>
            <consortium name="The Broad Institute Genome Sequencing Center for Infectious Disease"/>
            <person name="Wu L."/>
            <person name="Ma J."/>
        </authorList>
    </citation>
    <scope>NUCLEOTIDE SEQUENCE [LARGE SCALE GENOMIC DNA]</scope>
    <source>
        <strain evidence="10">CCUG 49571</strain>
    </source>
</reference>
<feature type="transmembrane region" description="Helical" evidence="8">
    <location>
        <begin position="104"/>
        <end position="130"/>
    </location>
</feature>
<evidence type="ECO:0000313" key="10">
    <source>
        <dbReference type="Proteomes" id="UP001596028"/>
    </source>
</evidence>
<name>A0ABV9F9B5_9BACL</name>
<keyword evidence="3" id="KW-0813">Transport</keyword>
<feature type="transmembrane region" description="Helical" evidence="8">
    <location>
        <begin position="142"/>
        <end position="165"/>
    </location>
</feature>
<feature type="transmembrane region" description="Helical" evidence="8">
    <location>
        <begin position="73"/>
        <end position="92"/>
    </location>
</feature>
<comment type="caution">
    <text evidence="9">The sequence shown here is derived from an EMBL/GenBank/DDBJ whole genome shotgun (WGS) entry which is preliminary data.</text>
</comment>
<comment type="subcellular location">
    <subcellularLocation>
        <location evidence="1">Membrane</location>
        <topology evidence="1">Multi-pass membrane protein</topology>
    </subcellularLocation>
</comment>
<comment type="similarity">
    <text evidence="2">Belongs to the amino acid-polyamine-organocation (APC) superfamily. Spore germination protein (SGP) (TC 2.A.3.9) family.</text>
</comment>
<evidence type="ECO:0000256" key="8">
    <source>
        <dbReference type="SAM" id="Phobius"/>
    </source>
</evidence>
<keyword evidence="5 8" id="KW-0812">Transmembrane</keyword>
<accession>A0ABV9F9B5</accession>
<evidence type="ECO:0000256" key="1">
    <source>
        <dbReference type="ARBA" id="ARBA00004141"/>
    </source>
</evidence>
<dbReference type="Proteomes" id="UP001596028">
    <property type="component" value="Unassembled WGS sequence"/>
</dbReference>
<evidence type="ECO:0000256" key="4">
    <source>
        <dbReference type="ARBA" id="ARBA00022544"/>
    </source>
</evidence>
<dbReference type="EMBL" id="JBHSEP010000003">
    <property type="protein sequence ID" value="MFC4597769.1"/>
    <property type="molecule type" value="Genomic_DNA"/>
</dbReference>
<proteinExistence type="inferred from homology"/>
<organism evidence="9 10">
    <name type="scientific">Cohnella hongkongensis</name>
    <dbReference type="NCBI Taxonomy" id="178337"/>
    <lineage>
        <taxon>Bacteria</taxon>
        <taxon>Bacillati</taxon>
        <taxon>Bacillota</taxon>
        <taxon>Bacilli</taxon>
        <taxon>Bacillales</taxon>
        <taxon>Paenibacillaceae</taxon>
        <taxon>Cohnella</taxon>
    </lineage>
</organism>
<dbReference type="PANTHER" id="PTHR34975">
    <property type="entry name" value="SPORE GERMINATION PROTEIN A2"/>
    <property type="match status" value="1"/>
</dbReference>
<dbReference type="NCBIfam" id="TIGR00912">
    <property type="entry name" value="2A0309"/>
    <property type="match status" value="1"/>
</dbReference>
<evidence type="ECO:0000256" key="6">
    <source>
        <dbReference type="ARBA" id="ARBA00022989"/>
    </source>
</evidence>
<feature type="transmembrane region" description="Helical" evidence="8">
    <location>
        <begin position="270"/>
        <end position="289"/>
    </location>
</feature>